<keyword evidence="6" id="KW-0028">Amino-acid biosynthesis</keyword>
<dbReference type="Pfam" id="PF00733">
    <property type="entry name" value="Asn_synthase"/>
    <property type="match status" value="1"/>
</dbReference>
<organism evidence="11 12">
    <name type="scientific">Paenibacillus rigui</name>
    <dbReference type="NCBI Taxonomy" id="554312"/>
    <lineage>
        <taxon>Bacteria</taxon>
        <taxon>Bacillati</taxon>
        <taxon>Bacillota</taxon>
        <taxon>Bacilli</taxon>
        <taxon>Bacillales</taxon>
        <taxon>Paenibacillaceae</taxon>
        <taxon>Paenibacillus</taxon>
    </lineage>
</organism>
<dbReference type="PIRSF" id="PIRSF001589">
    <property type="entry name" value="Asn_synthetase_glu-h"/>
    <property type="match status" value="1"/>
</dbReference>
<evidence type="ECO:0000256" key="8">
    <source>
        <dbReference type="ARBA" id="ARBA00048741"/>
    </source>
</evidence>
<comment type="caution">
    <text evidence="11">The sequence shown here is derived from an EMBL/GenBank/DDBJ whole genome shotgun (WGS) entry which is preliminary data.</text>
</comment>
<evidence type="ECO:0000256" key="3">
    <source>
        <dbReference type="ARBA" id="ARBA00012737"/>
    </source>
</evidence>
<feature type="binding site" evidence="9">
    <location>
        <position position="297"/>
    </location>
    <ligand>
        <name>ATP</name>
        <dbReference type="ChEBI" id="CHEBI:30616"/>
    </ligand>
</feature>
<comment type="pathway">
    <text evidence="1">Amino-acid biosynthesis; L-asparagine biosynthesis; L-asparagine from L-aspartate (L-Gln route): step 1/1.</text>
</comment>
<protein>
    <recommendedName>
        <fullName evidence="3">asparagine synthase (glutamine-hydrolyzing)</fullName>
        <ecNumber evidence="3">6.3.5.4</ecNumber>
    </recommendedName>
</protein>
<name>A0A229UPC6_9BACL</name>
<dbReference type="PANTHER" id="PTHR43284">
    <property type="entry name" value="ASPARAGINE SYNTHETASE (GLUTAMINE-HYDROLYZING)"/>
    <property type="match status" value="1"/>
</dbReference>
<dbReference type="GO" id="GO:0005524">
    <property type="term" value="F:ATP binding"/>
    <property type="evidence" value="ECO:0007669"/>
    <property type="project" value="UniProtKB-KW"/>
</dbReference>
<sequence>MSAITGLYPLNQEPLQVEHGHKLMLGLQHYPCDDVRVWYTDSIFLGCHAQHITPESVHEQLPGYDSERQLAITADAMIDNRAELFRLLQIEHGRAKEMTDSELILLAYDKWDTNAPKYLIGDFAFMIWDERKRRLFGARDFSGSRTLYYTRNRERFAFCTVIEPLLSLPQASRKLNEQWLAQYLAISAMVDVVDVHSTVYADVEQLPPSHSVVVSDSGIELSRYCTITRGERLKLKSNEEYVEAFQDVFQQAVTSRLRTHRQVGAQLSGGLDSGSIVSFAARALRNDNRPLHTFSHVPSAGFKDFTSKRFMADESPFIRSTVQHVGGIKDHYLQFEDNNSFTEIDSFLHMMEMPYKFFENSFWLRGIFEKARDHGVGVLLNGGRGNLTISWGSAIDYYATLLKRMKWVRLKQELHQYSHNVGGSRLRNLPLIARTAFPVLDRLFPVGQSYQFPVIINPEFAKRTEVFDKLRAHGMDESGWYASSNAYDLRKKHFEELFHWNASNTLATKMSLRFGLWKRDPTNDLRVIRFCLSVPEEQYVQNGLDRALIRRSTERLLPDQVRLNQKVQGVQGADWVHRMMPYWRTFREELEQLSQDERTLQFLDGRVLRKALAKVNDGVTPELAVDPDYKVLMRSLIVHRFMKKVT</sequence>
<feature type="domain" description="Glutamine amidotransferase type-2" evidence="10">
    <location>
        <begin position="2"/>
        <end position="217"/>
    </location>
</feature>
<dbReference type="InterPro" id="IPR033738">
    <property type="entry name" value="AsnB_N"/>
</dbReference>
<dbReference type="Pfam" id="PF13537">
    <property type="entry name" value="GATase_7"/>
    <property type="match status" value="1"/>
</dbReference>
<dbReference type="Proteomes" id="UP000215509">
    <property type="component" value="Unassembled WGS sequence"/>
</dbReference>
<dbReference type="PROSITE" id="PS51278">
    <property type="entry name" value="GATASE_TYPE_2"/>
    <property type="match status" value="1"/>
</dbReference>
<dbReference type="EMBL" id="NMQW01000023">
    <property type="protein sequence ID" value="OXM85210.1"/>
    <property type="molecule type" value="Genomic_DNA"/>
</dbReference>
<gene>
    <name evidence="11" type="ORF">CF651_16560</name>
</gene>
<keyword evidence="4 9" id="KW-0547">Nucleotide-binding</keyword>
<accession>A0A229UPC6</accession>
<dbReference type="PANTHER" id="PTHR43284:SF1">
    <property type="entry name" value="ASPARAGINE SYNTHETASE"/>
    <property type="match status" value="1"/>
</dbReference>
<evidence type="ECO:0000313" key="11">
    <source>
        <dbReference type="EMBL" id="OXM85210.1"/>
    </source>
</evidence>
<dbReference type="SUPFAM" id="SSF56235">
    <property type="entry name" value="N-terminal nucleophile aminohydrolases (Ntn hydrolases)"/>
    <property type="match status" value="1"/>
</dbReference>
<comment type="similarity">
    <text evidence="2">Belongs to the asparagine synthetase family.</text>
</comment>
<keyword evidence="12" id="KW-1185">Reference proteome</keyword>
<keyword evidence="5 9" id="KW-0067">ATP-binding</keyword>
<evidence type="ECO:0000256" key="5">
    <source>
        <dbReference type="ARBA" id="ARBA00022840"/>
    </source>
</evidence>
<keyword evidence="7" id="KW-0315">Glutamine amidotransferase</keyword>
<reference evidence="11 12" key="1">
    <citation type="submission" date="2017-07" db="EMBL/GenBank/DDBJ databases">
        <title>Genome sequencing and assembly of Paenibacillus rigui.</title>
        <authorList>
            <person name="Mayilraj S."/>
        </authorList>
    </citation>
    <scope>NUCLEOTIDE SEQUENCE [LARGE SCALE GENOMIC DNA]</scope>
    <source>
        <strain evidence="11 12">JCM 16352</strain>
    </source>
</reference>
<evidence type="ECO:0000256" key="7">
    <source>
        <dbReference type="ARBA" id="ARBA00022962"/>
    </source>
</evidence>
<dbReference type="InterPro" id="IPR051786">
    <property type="entry name" value="ASN_synthetase/amidase"/>
</dbReference>
<dbReference type="RefSeq" id="WP_094015974.1">
    <property type="nucleotide sequence ID" value="NZ_NMQW01000023.1"/>
</dbReference>
<dbReference type="Gene3D" id="3.40.50.620">
    <property type="entry name" value="HUPs"/>
    <property type="match status" value="2"/>
</dbReference>
<dbReference type="EC" id="6.3.5.4" evidence="3"/>
<proteinExistence type="inferred from homology"/>
<feature type="binding site" evidence="9">
    <location>
        <position position="100"/>
    </location>
    <ligand>
        <name>L-glutamine</name>
        <dbReference type="ChEBI" id="CHEBI:58359"/>
    </ligand>
</feature>
<dbReference type="SUPFAM" id="SSF52402">
    <property type="entry name" value="Adenine nucleotide alpha hydrolases-like"/>
    <property type="match status" value="1"/>
</dbReference>
<dbReference type="AlphaFoldDB" id="A0A229UPC6"/>
<evidence type="ECO:0000259" key="10">
    <source>
        <dbReference type="PROSITE" id="PS51278"/>
    </source>
</evidence>
<evidence type="ECO:0000256" key="9">
    <source>
        <dbReference type="PIRSR" id="PIRSR001589-2"/>
    </source>
</evidence>
<comment type="catalytic activity">
    <reaction evidence="8">
        <text>L-aspartate + L-glutamine + ATP + H2O = L-asparagine + L-glutamate + AMP + diphosphate + H(+)</text>
        <dbReference type="Rhea" id="RHEA:12228"/>
        <dbReference type="ChEBI" id="CHEBI:15377"/>
        <dbReference type="ChEBI" id="CHEBI:15378"/>
        <dbReference type="ChEBI" id="CHEBI:29985"/>
        <dbReference type="ChEBI" id="CHEBI:29991"/>
        <dbReference type="ChEBI" id="CHEBI:30616"/>
        <dbReference type="ChEBI" id="CHEBI:33019"/>
        <dbReference type="ChEBI" id="CHEBI:58048"/>
        <dbReference type="ChEBI" id="CHEBI:58359"/>
        <dbReference type="ChEBI" id="CHEBI:456215"/>
        <dbReference type="EC" id="6.3.5.4"/>
    </reaction>
</comment>
<dbReference type="InterPro" id="IPR006426">
    <property type="entry name" value="Asn_synth_AEB"/>
</dbReference>
<dbReference type="GO" id="GO:0006529">
    <property type="term" value="P:asparagine biosynthetic process"/>
    <property type="evidence" value="ECO:0007669"/>
    <property type="project" value="UniProtKB-KW"/>
</dbReference>
<keyword evidence="6" id="KW-0061">Asparagine biosynthesis</keyword>
<evidence type="ECO:0000256" key="6">
    <source>
        <dbReference type="ARBA" id="ARBA00022888"/>
    </source>
</evidence>
<dbReference type="Gene3D" id="3.60.20.10">
    <property type="entry name" value="Glutamine Phosphoribosylpyrophosphate, subunit 1, domain 1"/>
    <property type="match status" value="1"/>
</dbReference>
<dbReference type="CDD" id="cd00712">
    <property type="entry name" value="AsnB"/>
    <property type="match status" value="1"/>
</dbReference>
<dbReference type="InterPro" id="IPR001962">
    <property type="entry name" value="Asn_synthase"/>
</dbReference>
<dbReference type="GO" id="GO:0004066">
    <property type="term" value="F:asparagine synthase (glutamine-hydrolyzing) activity"/>
    <property type="evidence" value="ECO:0007669"/>
    <property type="project" value="UniProtKB-EC"/>
</dbReference>
<evidence type="ECO:0000256" key="1">
    <source>
        <dbReference type="ARBA" id="ARBA00005187"/>
    </source>
</evidence>
<evidence type="ECO:0000256" key="2">
    <source>
        <dbReference type="ARBA" id="ARBA00005752"/>
    </source>
</evidence>
<evidence type="ECO:0000313" key="12">
    <source>
        <dbReference type="Proteomes" id="UP000215509"/>
    </source>
</evidence>
<evidence type="ECO:0000256" key="4">
    <source>
        <dbReference type="ARBA" id="ARBA00022741"/>
    </source>
</evidence>
<dbReference type="InterPro" id="IPR014729">
    <property type="entry name" value="Rossmann-like_a/b/a_fold"/>
</dbReference>
<dbReference type="OrthoDB" id="9763290at2"/>
<dbReference type="InterPro" id="IPR029055">
    <property type="entry name" value="Ntn_hydrolases_N"/>
</dbReference>
<dbReference type="InterPro" id="IPR017932">
    <property type="entry name" value="GATase_2_dom"/>
</dbReference>